<keyword evidence="5" id="KW-0472">Membrane</keyword>
<evidence type="ECO:0000256" key="8">
    <source>
        <dbReference type="ARBA" id="ARBA00046271"/>
    </source>
</evidence>
<protein>
    <recommendedName>
        <fullName evidence="7">Peroxin-13</fullName>
    </recommendedName>
</protein>
<feature type="region of interest" description="Disordered" evidence="9">
    <location>
        <begin position="1"/>
        <end position="76"/>
    </location>
</feature>
<dbReference type="GO" id="GO:0005778">
    <property type="term" value="C:peroxisomal membrane"/>
    <property type="evidence" value="ECO:0007669"/>
    <property type="project" value="UniProtKB-SubCell"/>
</dbReference>
<evidence type="ECO:0000256" key="1">
    <source>
        <dbReference type="ARBA" id="ARBA00006033"/>
    </source>
</evidence>
<evidence type="ECO:0000256" key="9">
    <source>
        <dbReference type="SAM" id="MobiDB-lite"/>
    </source>
</evidence>
<comment type="subcellular location">
    <subcellularLocation>
        <location evidence="8">Peroxisome membrane</location>
    </subcellularLocation>
</comment>
<feature type="region of interest" description="Disordered" evidence="9">
    <location>
        <begin position="265"/>
        <end position="289"/>
    </location>
</feature>
<reference evidence="10" key="1">
    <citation type="journal article" date="2008" name="BMC Genomics">
        <title>A conifer genomics resource of 200,000 spruce (Picea spp.) ESTs and 6,464 high-quality, sequence-finished full-length cDNAs for Sitka spruce (Picea sitchensis).</title>
        <authorList>
            <person name="Ralph S.G."/>
            <person name="Chun H.J."/>
            <person name="Kolosova N."/>
            <person name="Cooper D."/>
            <person name="Oddy C."/>
            <person name="Ritland C.E."/>
            <person name="Kirkpatrick R."/>
            <person name="Moore R."/>
            <person name="Barber S."/>
            <person name="Holt R.A."/>
            <person name="Jones S.J."/>
            <person name="Marra M.A."/>
            <person name="Douglas C.J."/>
            <person name="Ritland K."/>
            <person name="Bohlmann J."/>
        </authorList>
    </citation>
    <scope>NUCLEOTIDE SEQUENCE</scope>
    <source>
        <tissue evidence="10">Bark</tissue>
    </source>
</reference>
<accession>A9NP57</accession>
<dbReference type="GO" id="GO:1990429">
    <property type="term" value="C:peroxisomal importomer complex"/>
    <property type="evidence" value="ECO:0007669"/>
    <property type="project" value="TreeGrafter"/>
</dbReference>
<evidence type="ECO:0000256" key="6">
    <source>
        <dbReference type="ARBA" id="ARBA00023140"/>
    </source>
</evidence>
<proteinExistence type="evidence at transcript level"/>
<keyword evidence="3" id="KW-0653">Protein transport</keyword>
<dbReference type="PANTHER" id="PTHR19332:SF1">
    <property type="entry name" value="PEROXISOMAL MEMBRANE PROTEIN PEX13"/>
    <property type="match status" value="1"/>
</dbReference>
<evidence type="ECO:0000256" key="4">
    <source>
        <dbReference type="ARBA" id="ARBA00023010"/>
    </source>
</evidence>
<dbReference type="PANTHER" id="PTHR19332">
    <property type="entry name" value="PEROXISOMAL MEMBRANE PROTEIN PEX13"/>
    <property type="match status" value="1"/>
</dbReference>
<evidence type="ECO:0000256" key="3">
    <source>
        <dbReference type="ARBA" id="ARBA00022927"/>
    </source>
</evidence>
<evidence type="ECO:0000256" key="7">
    <source>
        <dbReference type="ARBA" id="ARBA00029693"/>
    </source>
</evidence>
<name>A9NP57_PICSI</name>
<evidence type="ECO:0000313" key="10">
    <source>
        <dbReference type="EMBL" id="ABK22418.1"/>
    </source>
</evidence>
<evidence type="ECO:0000256" key="5">
    <source>
        <dbReference type="ARBA" id="ARBA00023136"/>
    </source>
</evidence>
<keyword evidence="2" id="KW-0813">Transport</keyword>
<evidence type="ECO:0000256" key="2">
    <source>
        <dbReference type="ARBA" id="ARBA00022448"/>
    </source>
</evidence>
<sequence length="289" mass="30157">MANSGAPPKPWERVGGSSGPSPFRSPSTGNGTNNVGDSCGDTKPEEKNDNIQRNLPSGNGGIVARPMPQRPWERNSGGYGTMTNYNAGNGSGMYGYNSPYGGNLGGSSYGGNLGGSSYGGNLGGTYAGGLSGNSMYRAGYGGLNGGYGSNAIGGMYNNGYGGPSGGYGMGQVGPYGYGSQDPNNPLGGSPPSPPSFWQSMLRVMHGVVTFFGRVSILVDENTQAFHFFITALLQLFDRSGVLYGELARFVLRFLGFWGRPRIRPQGGSEALPVAAPWDNTWQDKGGRPQ</sequence>
<comment type="similarity">
    <text evidence="1">Belongs to the peroxin-13 family.</text>
</comment>
<keyword evidence="4" id="KW-0811">Translocation</keyword>
<dbReference type="EMBL" id="EF083067">
    <property type="protein sequence ID" value="ABK22418.1"/>
    <property type="molecule type" value="mRNA"/>
</dbReference>
<feature type="compositionally biased region" description="Basic and acidic residues" evidence="9">
    <location>
        <begin position="40"/>
        <end position="50"/>
    </location>
</feature>
<dbReference type="AlphaFoldDB" id="A9NP57"/>
<dbReference type="OMA" id="FMERMAF"/>
<keyword evidence="6" id="KW-0576">Peroxisome</keyword>
<organism evidence="10">
    <name type="scientific">Picea sitchensis</name>
    <name type="common">Sitka spruce</name>
    <name type="synonym">Pinus sitchensis</name>
    <dbReference type="NCBI Taxonomy" id="3332"/>
    <lineage>
        <taxon>Eukaryota</taxon>
        <taxon>Viridiplantae</taxon>
        <taxon>Streptophyta</taxon>
        <taxon>Embryophyta</taxon>
        <taxon>Tracheophyta</taxon>
        <taxon>Spermatophyta</taxon>
        <taxon>Pinopsida</taxon>
        <taxon>Pinidae</taxon>
        <taxon>Conifers I</taxon>
        <taxon>Pinales</taxon>
        <taxon>Pinaceae</taxon>
        <taxon>Picea</taxon>
    </lineage>
</organism>
<dbReference type="InterPro" id="IPR035463">
    <property type="entry name" value="Pex13"/>
</dbReference>
<dbReference type="GO" id="GO:0016560">
    <property type="term" value="P:protein import into peroxisome matrix, docking"/>
    <property type="evidence" value="ECO:0007669"/>
    <property type="project" value="InterPro"/>
</dbReference>